<proteinExistence type="predicted"/>
<keyword evidence="3" id="KW-1185">Reference proteome</keyword>
<protein>
    <submittedName>
        <fullName evidence="2">Uncharacterized protein</fullName>
    </submittedName>
</protein>
<dbReference type="AlphaFoldDB" id="A0AAD6K4L3"/>
<comment type="caution">
    <text evidence="2">The sequence shown here is derived from an EMBL/GenBank/DDBJ whole genome shotgun (WGS) entry which is preliminary data.</text>
</comment>
<dbReference type="Proteomes" id="UP001162972">
    <property type="component" value="Chromosome 11"/>
</dbReference>
<feature type="region of interest" description="Disordered" evidence="1">
    <location>
        <begin position="50"/>
        <end position="87"/>
    </location>
</feature>
<dbReference type="EMBL" id="JAPFFJ010000011">
    <property type="protein sequence ID" value="KAJ6416856.1"/>
    <property type="molecule type" value="Genomic_DNA"/>
</dbReference>
<organism evidence="2 3">
    <name type="scientific">Salix udensis</name>
    <dbReference type="NCBI Taxonomy" id="889485"/>
    <lineage>
        <taxon>Eukaryota</taxon>
        <taxon>Viridiplantae</taxon>
        <taxon>Streptophyta</taxon>
        <taxon>Embryophyta</taxon>
        <taxon>Tracheophyta</taxon>
        <taxon>Spermatophyta</taxon>
        <taxon>Magnoliopsida</taxon>
        <taxon>eudicotyledons</taxon>
        <taxon>Gunneridae</taxon>
        <taxon>Pentapetalae</taxon>
        <taxon>rosids</taxon>
        <taxon>fabids</taxon>
        <taxon>Malpighiales</taxon>
        <taxon>Salicaceae</taxon>
        <taxon>Saliceae</taxon>
        <taxon>Salix</taxon>
    </lineage>
</organism>
<feature type="compositionally biased region" description="Low complexity" evidence="1">
    <location>
        <begin position="52"/>
        <end position="63"/>
    </location>
</feature>
<sequence length="87" mass="9406">MFNKAELLDENVPAVELTYKMLLGEETTREGEKKERDGLVSFTASSKRLLFSPSSSSSSSSSSMDGEVPPPVPTEEPLLDFIPVGSP</sequence>
<reference evidence="2 3" key="1">
    <citation type="journal article" date="2023" name="Int. J. Mol. Sci.">
        <title>De Novo Assembly and Annotation of 11 Diverse Shrub Willow (Salix) Genomes Reveals Novel Gene Organization in Sex-Linked Regions.</title>
        <authorList>
            <person name="Hyden B."/>
            <person name="Feng K."/>
            <person name="Yates T.B."/>
            <person name="Jawdy S."/>
            <person name="Cereghino C."/>
            <person name="Smart L.B."/>
            <person name="Muchero W."/>
        </authorList>
    </citation>
    <scope>NUCLEOTIDE SEQUENCE [LARGE SCALE GENOMIC DNA]</scope>
    <source>
        <tissue evidence="2">Shoot tip</tissue>
    </source>
</reference>
<name>A0AAD6K4L3_9ROSI</name>
<evidence type="ECO:0000256" key="1">
    <source>
        <dbReference type="SAM" id="MobiDB-lite"/>
    </source>
</evidence>
<accession>A0AAD6K4L3</accession>
<evidence type="ECO:0000313" key="2">
    <source>
        <dbReference type="EMBL" id="KAJ6416856.1"/>
    </source>
</evidence>
<gene>
    <name evidence="2" type="ORF">OIU84_002691</name>
</gene>
<evidence type="ECO:0000313" key="3">
    <source>
        <dbReference type="Proteomes" id="UP001162972"/>
    </source>
</evidence>